<keyword evidence="3" id="KW-1185">Reference proteome</keyword>
<dbReference type="Pfam" id="PF18758">
    <property type="entry name" value="KDZ"/>
    <property type="match status" value="1"/>
</dbReference>
<gene>
    <name evidence="4" type="primary">LOC113071797</name>
</gene>
<protein>
    <submittedName>
        <fullName evidence="4">Uncharacterized protein LOC113071797</fullName>
    </submittedName>
</protein>
<accession>A0A6P6MXV7</accession>
<feature type="compositionally biased region" description="Basic and acidic residues" evidence="1">
    <location>
        <begin position="124"/>
        <end position="133"/>
    </location>
</feature>
<evidence type="ECO:0000259" key="2">
    <source>
        <dbReference type="Pfam" id="PF18804"/>
    </source>
</evidence>
<evidence type="ECO:0000256" key="1">
    <source>
        <dbReference type="SAM" id="MobiDB-lite"/>
    </source>
</evidence>
<dbReference type="Proteomes" id="UP000515129">
    <property type="component" value="Unplaced"/>
</dbReference>
<dbReference type="PANTHER" id="PTHR33104:SF2">
    <property type="entry name" value="CXC3 LIKE CYSTEINE CLUSTER DOMAIN-CONTAINING PROTEIN"/>
    <property type="match status" value="1"/>
</dbReference>
<reference evidence="4" key="1">
    <citation type="submission" date="2025-08" db="UniProtKB">
        <authorList>
            <consortium name="RefSeq"/>
        </authorList>
    </citation>
    <scope>IDENTIFICATION</scope>
    <source>
        <strain evidence="4">Wakin</strain>
        <tissue evidence="4">Muscle</tissue>
    </source>
</reference>
<name>A0A6P6MXV7_CARAU</name>
<feature type="region of interest" description="Disordered" evidence="1">
    <location>
        <begin position="92"/>
        <end position="136"/>
    </location>
</feature>
<feature type="compositionally biased region" description="Basic residues" evidence="1">
    <location>
        <begin position="33"/>
        <end position="42"/>
    </location>
</feature>
<dbReference type="Pfam" id="PF18804">
    <property type="entry name" value="CxC3"/>
    <property type="match status" value="1"/>
</dbReference>
<dbReference type="InterPro" id="IPR040564">
    <property type="entry name" value="CxC3-like"/>
</dbReference>
<dbReference type="PANTHER" id="PTHR33104">
    <property type="entry name" value="SI:DKEY-29D5.2"/>
    <property type="match status" value="1"/>
</dbReference>
<feature type="compositionally biased region" description="Basic and acidic residues" evidence="1">
    <location>
        <begin position="43"/>
        <end position="54"/>
    </location>
</feature>
<proteinExistence type="predicted"/>
<evidence type="ECO:0000313" key="4">
    <source>
        <dbReference type="RefSeq" id="XP_026100896.1"/>
    </source>
</evidence>
<dbReference type="GeneID" id="113071797"/>
<dbReference type="OrthoDB" id="8942143at2759"/>
<feature type="domain" description="CxC3 like cysteine cluster" evidence="2">
    <location>
        <begin position="292"/>
        <end position="387"/>
    </location>
</feature>
<evidence type="ECO:0000313" key="3">
    <source>
        <dbReference type="Proteomes" id="UP000515129"/>
    </source>
</evidence>
<feature type="region of interest" description="Disordered" evidence="1">
    <location>
        <begin position="33"/>
        <end position="54"/>
    </location>
</feature>
<organism evidence="3 4">
    <name type="scientific">Carassius auratus</name>
    <name type="common">Goldfish</name>
    <dbReference type="NCBI Taxonomy" id="7957"/>
    <lineage>
        <taxon>Eukaryota</taxon>
        <taxon>Metazoa</taxon>
        <taxon>Chordata</taxon>
        <taxon>Craniata</taxon>
        <taxon>Vertebrata</taxon>
        <taxon>Euteleostomi</taxon>
        <taxon>Actinopterygii</taxon>
        <taxon>Neopterygii</taxon>
        <taxon>Teleostei</taxon>
        <taxon>Ostariophysi</taxon>
        <taxon>Cypriniformes</taxon>
        <taxon>Cyprinidae</taxon>
        <taxon>Cyprininae</taxon>
        <taxon>Carassius</taxon>
    </lineage>
</organism>
<dbReference type="KEGG" id="caua:113071797"/>
<dbReference type="InterPro" id="IPR040521">
    <property type="entry name" value="KDZ"/>
</dbReference>
<dbReference type="CDD" id="cd19757">
    <property type="entry name" value="Bbox1"/>
    <property type="match status" value="1"/>
</dbReference>
<feature type="compositionally biased region" description="Polar residues" evidence="1">
    <location>
        <begin position="95"/>
        <end position="105"/>
    </location>
</feature>
<sequence>MYGIIKKIKNNNLRAFVWCDLIGGCWVLTRQGPTKKKKKKTKNTRENKQGKLDKEEKEAWKINLTKLKMNHLDPEDAIFLVDAFLDECKVDQHGQTKGGSKQSTKLCVWPDEDKDGQPLPKRCRAGEKRKRDSATVSSASVKSVSCAPSTSTTEDTVIIENFDSLIQDVRELLGSGDEQSFPSEWSNRQTTSLENWTVMRPFMVNNMLPSEKPKEGVCHHCGHKAAVVMCRDCLPRSLYCTACDLSTHEALVLHNRASMVEGFFRQLQPSTFVQQHEGGKFSYHEKDCMLPIVPPCCDCSTGQTSFSKGKPVILIGMNGRYNLFLPSVNCSCGKTLPVTISDLVESGYWPATVNFETLYMVDLFTTYEDLKITAPGMSRQAFVSMLECRTKLFGRSGKICGDTMQRAFLEWAYAKFEVDKLSQVQHFQCPACTPSMLAVAVDGNRKLYRFKSQPGPDGFFDGVFLDNDADVSSFVDYIHETTGHNPGKGRCGAGQWTAARESANKSGSKLDEEGVEVAVCRHGVLLKGLNMFRGEIFAYPLSPETASFTDRPVFLL</sequence>
<dbReference type="RefSeq" id="XP_026100896.1">
    <property type="nucleotide sequence ID" value="XM_026245111.1"/>
</dbReference>
<dbReference type="AlphaFoldDB" id="A0A6P6MXV7"/>